<name>A0A438GRF0_VITVI</name>
<gene>
    <name evidence="2" type="ORF">CK203_064437</name>
</gene>
<dbReference type="EMBL" id="QGNW01000364">
    <property type="protein sequence ID" value="RVW74748.1"/>
    <property type="molecule type" value="Genomic_DNA"/>
</dbReference>
<proteinExistence type="predicted"/>
<accession>A0A438GRF0</accession>
<sequence>MRYSDLRRIDKKPISPSPDFGNCPNIPHDAYVDLAWTNLWLEATQEFLPSPLVTFALLPTGADSRTTVPVTRGRIVIINKQRCIFGNAALWTTRERNEPRRTAFVYGARERRSEVAGARFSTSDSHEVSFKRGACLNTDADCGRHSVGVRGSGGLPVRPGASSVAPWGFSRVLWRVLMDGSTEAALALDKSIEGEGKCAVTDFT</sequence>
<dbReference type="AlphaFoldDB" id="A0A438GRF0"/>
<reference evidence="2 3" key="1">
    <citation type="journal article" date="2018" name="PLoS Genet.">
        <title>Population sequencing reveals clonal diversity and ancestral inbreeding in the grapevine cultivar Chardonnay.</title>
        <authorList>
            <person name="Roach M.J."/>
            <person name="Johnson D.L."/>
            <person name="Bohlmann J."/>
            <person name="van Vuuren H.J."/>
            <person name="Jones S.J."/>
            <person name="Pretorius I.S."/>
            <person name="Schmidt S.A."/>
            <person name="Borneman A.R."/>
        </authorList>
    </citation>
    <scope>NUCLEOTIDE SEQUENCE [LARGE SCALE GENOMIC DNA]</scope>
    <source>
        <strain evidence="3">cv. Chardonnay</strain>
        <tissue evidence="2">Leaf</tissue>
    </source>
</reference>
<organism evidence="2 3">
    <name type="scientific">Vitis vinifera</name>
    <name type="common">Grape</name>
    <dbReference type="NCBI Taxonomy" id="29760"/>
    <lineage>
        <taxon>Eukaryota</taxon>
        <taxon>Viridiplantae</taxon>
        <taxon>Streptophyta</taxon>
        <taxon>Embryophyta</taxon>
        <taxon>Tracheophyta</taxon>
        <taxon>Spermatophyta</taxon>
        <taxon>Magnoliopsida</taxon>
        <taxon>eudicotyledons</taxon>
        <taxon>Gunneridae</taxon>
        <taxon>Pentapetalae</taxon>
        <taxon>rosids</taxon>
        <taxon>Vitales</taxon>
        <taxon>Vitaceae</taxon>
        <taxon>Viteae</taxon>
        <taxon>Vitis</taxon>
    </lineage>
</organism>
<evidence type="ECO:0000313" key="3">
    <source>
        <dbReference type="Proteomes" id="UP000288805"/>
    </source>
</evidence>
<feature type="compositionally biased region" description="Basic and acidic residues" evidence="1">
    <location>
        <begin position="1"/>
        <end position="13"/>
    </location>
</feature>
<evidence type="ECO:0000313" key="2">
    <source>
        <dbReference type="EMBL" id="RVW74748.1"/>
    </source>
</evidence>
<feature type="region of interest" description="Disordered" evidence="1">
    <location>
        <begin position="1"/>
        <end position="20"/>
    </location>
</feature>
<protein>
    <submittedName>
        <fullName evidence="2">Uncharacterized protein</fullName>
    </submittedName>
</protein>
<dbReference type="Proteomes" id="UP000288805">
    <property type="component" value="Unassembled WGS sequence"/>
</dbReference>
<comment type="caution">
    <text evidence="2">The sequence shown here is derived from an EMBL/GenBank/DDBJ whole genome shotgun (WGS) entry which is preliminary data.</text>
</comment>
<evidence type="ECO:0000256" key="1">
    <source>
        <dbReference type="SAM" id="MobiDB-lite"/>
    </source>
</evidence>